<accession>A0A916R9A2</accession>
<reference evidence="1 2" key="1">
    <citation type="journal article" date="2014" name="Int. J. Syst. Evol. Microbiol.">
        <title>Complete genome sequence of Corynebacterium casei LMG S-19264T (=DSM 44701T), isolated from a smear-ripened cheese.</title>
        <authorList>
            <consortium name="US DOE Joint Genome Institute (JGI-PGF)"/>
            <person name="Walter F."/>
            <person name="Albersmeier A."/>
            <person name="Kalinowski J."/>
            <person name="Ruckert C."/>
        </authorList>
    </citation>
    <scope>NUCLEOTIDE SEQUENCE [LARGE SCALE GENOMIC DNA]</scope>
    <source>
        <strain evidence="1 2">CGMCC 1.15896</strain>
    </source>
</reference>
<dbReference type="AlphaFoldDB" id="A0A916R9A2"/>
<sequence length="131" mass="15097">MLRKQYHFRTIGGDLHAWDIHRLIRMSKALTPSLVSIAEISELDENWWYDNPDKLPTPRALADHMALVQQADLTYPILLRADGRLMDGMHRLVKVLLEQRSHVQAVRFPVTPAPDYINVSADDLPYPDEDV</sequence>
<evidence type="ECO:0000313" key="2">
    <source>
        <dbReference type="Proteomes" id="UP000596977"/>
    </source>
</evidence>
<keyword evidence="2" id="KW-1185">Reference proteome</keyword>
<gene>
    <name evidence="1" type="ORF">GCM10011499_12310</name>
</gene>
<organism evidence="1 2">
    <name type="scientific">Pelagibacterium lentulum</name>
    <dbReference type="NCBI Taxonomy" id="2029865"/>
    <lineage>
        <taxon>Bacteria</taxon>
        <taxon>Pseudomonadati</taxon>
        <taxon>Pseudomonadota</taxon>
        <taxon>Alphaproteobacteria</taxon>
        <taxon>Hyphomicrobiales</taxon>
        <taxon>Devosiaceae</taxon>
        <taxon>Pelagibacterium</taxon>
    </lineage>
</organism>
<dbReference type="RefSeq" id="WP_127072726.1">
    <property type="nucleotide sequence ID" value="NZ_BMKB01000002.1"/>
</dbReference>
<evidence type="ECO:0000313" key="1">
    <source>
        <dbReference type="EMBL" id="GGA44193.1"/>
    </source>
</evidence>
<protein>
    <recommendedName>
        <fullName evidence="3">Chromosome partitioning protein ParB</fullName>
    </recommendedName>
</protein>
<name>A0A916R9A2_9HYPH</name>
<comment type="caution">
    <text evidence="1">The sequence shown here is derived from an EMBL/GenBank/DDBJ whole genome shotgun (WGS) entry which is preliminary data.</text>
</comment>
<dbReference type="EMBL" id="BMKB01000002">
    <property type="protein sequence ID" value="GGA44193.1"/>
    <property type="molecule type" value="Genomic_DNA"/>
</dbReference>
<dbReference type="Proteomes" id="UP000596977">
    <property type="component" value="Unassembled WGS sequence"/>
</dbReference>
<dbReference type="OrthoDB" id="7856828at2"/>
<evidence type="ECO:0008006" key="3">
    <source>
        <dbReference type="Google" id="ProtNLM"/>
    </source>
</evidence>
<proteinExistence type="predicted"/>